<keyword evidence="4" id="KW-0808">Transferase</keyword>
<evidence type="ECO:0000259" key="8">
    <source>
        <dbReference type="Pfam" id="PF02384"/>
    </source>
</evidence>
<dbReference type="Pfam" id="PF12161">
    <property type="entry name" value="HsdM_N"/>
    <property type="match status" value="1"/>
</dbReference>
<comment type="similarity">
    <text evidence="1">Belongs to the N(4)/N(6)-methyltransferase family.</text>
</comment>
<dbReference type="AlphaFoldDB" id="A0A917V539"/>
<evidence type="ECO:0000256" key="4">
    <source>
        <dbReference type="ARBA" id="ARBA00022679"/>
    </source>
</evidence>
<evidence type="ECO:0000256" key="3">
    <source>
        <dbReference type="ARBA" id="ARBA00022603"/>
    </source>
</evidence>
<evidence type="ECO:0000256" key="5">
    <source>
        <dbReference type="ARBA" id="ARBA00022691"/>
    </source>
</evidence>
<proteinExistence type="inferred from homology"/>
<name>A0A917V539_9HYPH</name>
<comment type="caution">
    <text evidence="10">The sequence shown here is derived from an EMBL/GenBank/DDBJ whole genome shotgun (WGS) entry which is preliminary data.</text>
</comment>
<evidence type="ECO:0000256" key="2">
    <source>
        <dbReference type="ARBA" id="ARBA00011900"/>
    </source>
</evidence>
<dbReference type="PROSITE" id="PS00092">
    <property type="entry name" value="N6_MTASE"/>
    <property type="match status" value="1"/>
</dbReference>
<dbReference type="InterPro" id="IPR002052">
    <property type="entry name" value="DNA_methylase_N6_adenine_CS"/>
</dbReference>
<dbReference type="SUPFAM" id="SSF53335">
    <property type="entry name" value="S-adenosyl-L-methionine-dependent methyltransferases"/>
    <property type="match status" value="1"/>
</dbReference>
<dbReference type="Gene3D" id="1.20.1260.30">
    <property type="match status" value="1"/>
</dbReference>
<sequence>MPTLDEVKSAVWSACDTFRGTIDATQYKDYILALLFLKYISDLWKKHYDEFAEEYRDDPAAVRELRIRRKLERERFALKEVEVRNRDGKVTDRFLSSFDSLFERRANDNIGELINIALDGIEQANDPKLKGVFRNIDFNSEANLGQTKDRNRRLETLLKDFGKPALDLRDVKEDVIGEAYIYLIERFHSDAGKKAGEFFTPRRVSELVAKLAAPKDGARICDPACGSGALLLRAGEEVGSKNFRLYGQESNGQTRALARMNMFLHGQDSARIEWGDTLNNPLLLEGDHLMRFDVVVANPPFSLDKWVGDGVKSDTHRRFTRGLPPQTKADYAFILHMIAAARPAEGRVAVVAPHGVLFRGGAEGRIRESLVRDNLLDAVVGLPAQLFPTTGIPVCIMVFDRAREAGGLREHEKDVLFIDASRGFTPGKKQNQLDDDHIAAILDTYRTRAEVPKYSHKAAFSELETNGFNLNIPRYVNTFEPKAKIDLASVQKEIQAIEQDLAATRKVIDSCLAELGVRA</sequence>
<keyword evidence="5" id="KW-0949">S-adenosyl-L-methionine</keyword>
<gene>
    <name evidence="10" type="primary">hsdM</name>
    <name evidence="10" type="ORF">GCM10011322_27570</name>
</gene>
<dbReference type="InterPro" id="IPR051537">
    <property type="entry name" value="DNA_Adenine_Mtase"/>
</dbReference>
<evidence type="ECO:0000259" key="9">
    <source>
        <dbReference type="Pfam" id="PF12161"/>
    </source>
</evidence>
<accession>A0A917V539</accession>
<dbReference type="Proteomes" id="UP000600449">
    <property type="component" value="Unassembled WGS sequence"/>
</dbReference>
<evidence type="ECO:0000256" key="6">
    <source>
        <dbReference type="ARBA" id="ARBA00022747"/>
    </source>
</evidence>
<keyword evidence="6" id="KW-0680">Restriction system</keyword>
<reference evidence="10 11" key="1">
    <citation type="journal article" date="2014" name="Int. J. Syst. Evol. Microbiol.">
        <title>Complete genome sequence of Corynebacterium casei LMG S-19264T (=DSM 44701T), isolated from a smear-ripened cheese.</title>
        <authorList>
            <consortium name="US DOE Joint Genome Institute (JGI-PGF)"/>
            <person name="Walter F."/>
            <person name="Albersmeier A."/>
            <person name="Kalinowski J."/>
            <person name="Ruckert C."/>
        </authorList>
    </citation>
    <scope>NUCLEOTIDE SEQUENCE [LARGE SCALE GENOMIC DNA]</scope>
    <source>
        <strain evidence="10 11">CGMCC 1.9161</strain>
    </source>
</reference>
<dbReference type="GO" id="GO:0008170">
    <property type="term" value="F:N-methyltransferase activity"/>
    <property type="evidence" value="ECO:0007669"/>
    <property type="project" value="InterPro"/>
</dbReference>
<feature type="domain" description="DNA methylase adenine-specific" evidence="8">
    <location>
        <begin position="172"/>
        <end position="480"/>
    </location>
</feature>
<organism evidence="10 11">
    <name type="scientific">Salinarimonas ramus</name>
    <dbReference type="NCBI Taxonomy" id="690164"/>
    <lineage>
        <taxon>Bacteria</taxon>
        <taxon>Pseudomonadati</taxon>
        <taxon>Pseudomonadota</taxon>
        <taxon>Alphaproteobacteria</taxon>
        <taxon>Hyphomicrobiales</taxon>
        <taxon>Salinarimonadaceae</taxon>
        <taxon>Salinarimonas</taxon>
    </lineage>
</organism>
<dbReference type="GO" id="GO:0009007">
    <property type="term" value="F:site-specific DNA-methyltransferase (adenine-specific) activity"/>
    <property type="evidence" value="ECO:0007669"/>
    <property type="project" value="UniProtKB-EC"/>
</dbReference>
<dbReference type="PRINTS" id="PR00507">
    <property type="entry name" value="N12N6MTFRASE"/>
</dbReference>
<evidence type="ECO:0000313" key="10">
    <source>
        <dbReference type="EMBL" id="GGK38968.1"/>
    </source>
</evidence>
<keyword evidence="3" id="KW-0489">Methyltransferase</keyword>
<comment type="catalytic activity">
    <reaction evidence="7">
        <text>a 2'-deoxyadenosine in DNA + S-adenosyl-L-methionine = an N(6)-methyl-2'-deoxyadenosine in DNA + S-adenosyl-L-homocysteine + H(+)</text>
        <dbReference type="Rhea" id="RHEA:15197"/>
        <dbReference type="Rhea" id="RHEA-COMP:12418"/>
        <dbReference type="Rhea" id="RHEA-COMP:12419"/>
        <dbReference type="ChEBI" id="CHEBI:15378"/>
        <dbReference type="ChEBI" id="CHEBI:57856"/>
        <dbReference type="ChEBI" id="CHEBI:59789"/>
        <dbReference type="ChEBI" id="CHEBI:90615"/>
        <dbReference type="ChEBI" id="CHEBI:90616"/>
        <dbReference type="EC" id="2.1.1.72"/>
    </reaction>
</comment>
<dbReference type="PANTHER" id="PTHR42933">
    <property type="entry name" value="SLR6095 PROTEIN"/>
    <property type="match status" value="1"/>
</dbReference>
<dbReference type="PANTHER" id="PTHR42933:SF3">
    <property type="entry name" value="TYPE I RESTRICTION ENZYME MJAVIII METHYLASE SUBUNIT"/>
    <property type="match status" value="1"/>
</dbReference>
<dbReference type="InterPro" id="IPR029063">
    <property type="entry name" value="SAM-dependent_MTases_sf"/>
</dbReference>
<dbReference type="EC" id="2.1.1.72" evidence="2"/>
<dbReference type="GO" id="GO:0032259">
    <property type="term" value="P:methylation"/>
    <property type="evidence" value="ECO:0007669"/>
    <property type="project" value="UniProtKB-KW"/>
</dbReference>
<evidence type="ECO:0000256" key="1">
    <source>
        <dbReference type="ARBA" id="ARBA00006594"/>
    </source>
</evidence>
<dbReference type="NCBIfam" id="TIGR00497">
    <property type="entry name" value="hsdM"/>
    <property type="match status" value="1"/>
</dbReference>
<evidence type="ECO:0000256" key="7">
    <source>
        <dbReference type="ARBA" id="ARBA00047942"/>
    </source>
</evidence>
<keyword evidence="11" id="KW-1185">Reference proteome</keyword>
<dbReference type="GO" id="GO:0003677">
    <property type="term" value="F:DNA binding"/>
    <property type="evidence" value="ECO:0007669"/>
    <property type="project" value="InterPro"/>
</dbReference>
<dbReference type="InterPro" id="IPR038333">
    <property type="entry name" value="T1MK-like_N_sf"/>
</dbReference>
<dbReference type="GO" id="GO:0009307">
    <property type="term" value="P:DNA restriction-modification system"/>
    <property type="evidence" value="ECO:0007669"/>
    <property type="project" value="UniProtKB-KW"/>
</dbReference>
<protein>
    <recommendedName>
        <fullName evidence="2">site-specific DNA-methyltransferase (adenine-specific)</fullName>
        <ecNumber evidence="2">2.1.1.72</ecNumber>
    </recommendedName>
</protein>
<evidence type="ECO:0000313" key="11">
    <source>
        <dbReference type="Proteomes" id="UP000600449"/>
    </source>
</evidence>
<dbReference type="InterPro" id="IPR022749">
    <property type="entry name" value="D12N6_MeTrfase_N"/>
</dbReference>
<dbReference type="Gene3D" id="3.40.50.150">
    <property type="entry name" value="Vaccinia Virus protein VP39"/>
    <property type="match status" value="1"/>
</dbReference>
<dbReference type="InterPro" id="IPR004546">
    <property type="entry name" value="Restrct_endonuc_T1M"/>
</dbReference>
<feature type="domain" description="N6 adenine-specific DNA methyltransferase N-terminal" evidence="9">
    <location>
        <begin position="8"/>
        <end position="161"/>
    </location>
</feature>
<dbReference type="EMBL" id="BMMF01000007">
    <property type="protein sequence ID" value="GGK38968.1"/>
    <property type="molecule type" value="Genomic_DNA"/>
</dbReference>
<dbReference type="RefSeq" id="WP_188913806.1">
    <property type="nucleotide sequence ID" value="NZ_BMMF01000007.1"/>
</dbReference>
<dbReference type="InterPro" id="IPR003356">
    <property type="entry name" value="DNA_methylase_A-5"/>
</dbReference>
<dbReference type="Pfam" id="PF02384">
    <property type="entry name" value="N6_Mtase"/>
    <property type="match status" value="1"/>
</dbReference>